<dbReference type="GO" id="GO:0005975">
    <property type="term" value="P:carbohydrate metabolic process"/>
    <property type="evidence" value="ECO:0007669"/>
    <property type="project" value="InterPro"/>
</dbReference>
<dbReference type="CDD" id="cd08023">
    <property type="entry name" value="GH16_laminarinase_like"/>
    <property type="match status" value="1"/>
</dbReference>
<dbReference type="InterPro" id="IPR000757">
    <property type="entry name" value="Beta-glucanase-like"/>
</dbReference>
<evidence type="ECO:0000256" key="1">
    <source>
        <dbReference type="ARBA" id="ARBA00006865"/>
    </source>
</evidence>
<name>A0A432VCM8_9HYPH</name>
<dbReference type="PANTHER" id="PTHR10963">
    <property type="entry name" value="GLYCOSYL HYDROLASE-RELATED"/>
    <property type="match status" value="1"/>
</dbReference>
<dbReference type="PROSITE" id="PS51762">
    <property type="entry name" value="GH16_2"/>
    <property type="match status" value="1"/>
</dbReference>
<proteinExistence type="inferred from homology"/>
<dbReference type="RefSeq" id="WP_128626145.1">
    <property type="nucleotide sequence ID" value="NZ_RKST01000001.1"/>
</dbReference>
<evidence type="ECO:0000313" key="3">
    <source>
        <dbReference type="EMBL" id="RUM99909.1"/>
    </source>
</evidence>
<accession>A0A432VCM8</accession>
<dbReference type="OrthoDB" id="8110404at2"/>
<dbReference type="Pfam" id="PF00722">
    <property type="entry name" value="Glyco_hydro_16"/>
    <property type="match status" value="1"/>
</dbReference>
<dbReference type="EMBL" id="RKST01000001">
    <property type="protein sequence ID" value="RUM99909.1"/>
    <property type="molecule type" value="Genomic_DNA"/>
</dbReference>
<keyword evidence="3" id="KW-0378">Hydrolase</keyword>
<comment type="similarity">
    <text evidence="1">Belongs to the glycosyl hydrolase 16 family.</text>
</comment>
<keyword evidence="4" id="KW-1185">Reference proteome</keyword>
<reference evidence="3 4" key="1">
    <citation type="submission" date="2018-11" db="EMBL/GenBank/DDBJ databases">
        <title>Pseudaminobacter arsenicus sp. nov., an arsenic-resistant bacterium isolated from arsenic-rich aquifers.</title>
        <authorList>
            <person name="Mu Y."/>
        </authorList>
    </citation>
    <scope>NUCLEOTIDE SEQUENCE [LARGE SCALE GENOMIC DNA]</scope>
    <source>
        <strain evidence="3 4">CB3</strain>
    </source>
</reference>
<organism evidence="3 4">
    <name type="scientific">Borborobacter arsenicus</name>
    <dbReference type="NCBI Taxonomy" id="1851146"/>
    <lineage>
        <taxon>Bacteria</taxon>
        <taxon>Pseudomonadati</taxon>
        <taxon>Pseudomonadota</taxon>
        <taxon>Alphaproteobacteria</taxon>
        <taxon>Hyphomicrobiales</taxon>
        <taxon>Phyllobacteriaceae</taxon>
        <taxon>Borborobacter</taxon>
    </lineage>
</organism>
<dbReference type="Gene3D" id="2.60.120.200">
    <property type="match status" value="1"/>
</dbReference>
<dbReference type="GO" id="GO:0004553">
    <property type="term" value="F:hydrolase activity, hydrolyzing O-glycosyl compounds"/>
    <property type="evidence" value="ECO:0007669"/>
    <property type="project" value="InterPro"/>
</dbReference>
<dbReference type="PANTHER" id="PTHR10963:SF55">
    <property type="entry name" value="GLYCOSIDE HYDROLASE FAMILY 16 PROTEIN"/>
    <property type="match status" value="1"/>
</dbReference>
<evidence type="ECO:0000313" key="4">
    <source>
        <dbReference type="Proteomes" id="UP000281647"/>
    </source>
</evidence>
<sequence length="264" mass="29835">MGMLATAFGVAPTALGLRSAQSAPAAEPGDNLDLDAMTLTFEENFDTLDVSAWGPGTKWIAHTPWSGDFGAARFANPTKTYPFTVKDGILKIEATKDKEGDWRSGLLASVDPKGNGFAQQYGYFEMRARLPIGVGVWPAFWLIGKDRSKSTAEIDILEYYGHKPDGYSSGVHVWHRDGRHYSTFNRVEVFPEADPTQFHTYGLAIDHDWIRFYFDRRFIWKTPTQPEHRQPLYVLLNLALVEEMTQDTPDPSEMFVDYVRVYAP</sequence>
<dbReference type="SUPFAM" id="SSF49899">
    <property type="entry name" value="Concanavalin A-like lectins/glucanases"/>
    <property type="match status" value="1"/>
</dbReference>
<evidence type="ECO:0000259" key="2">
    <source>
        <dbReference type="PROSITE" id="PS51762"/>
    </source>
</evidence>
<dbReference type="AlphaFoldDB" id="A0A432VCM8"/>
<protein>
    <submittedName>
        <fullName evidence="3">Glycoside hydrolase family 16 protein</fullName>
    </submittedName>
</protein>
<dbReference type="InterPro" id="IPR013320">
    <property type="entry name" value="ConA-like_dom_sf"/>
</dbReference>
<dbReference type="InterPro" id="IPR050546">
    <property type="entry name" value="Glycosyl_Hydrlase_16"/>
</dbReference>
<dbReference type="Proteomes" id="UP000281647">
    <property type="component" value="Unassembled WGS sequence"/>
</dbReference>
<comment type="caution">
    <text evidence="3">The sequence shown here is derived from an EMBL/GenBank/DDBJ whole genome shotgun (WGS) entry which is preliminary data.</text>
</comment>
<gene>
    <name evidence="3" type="ORF">EET67_01285</name>
</gene>
<feature type="domain" description="GH16" evidence="2">
    <location>
        <begin position="32"/>
        <end position="264"/>
    </location>
</feature>